<sequence length="189" mass="20953">MTHQIQPFKQGQLDGLCGIYAIINAIRIALGAEEKRFRRSDWEELFYVLLCAVDEEIGAVKAVSYGLSAKSFRKAAKVAVEHMRDEHEAAISITRLIPRHAKPTAPQVIQAIDATSAGQAVIAGLSGKLDHWTICRRVSAKSLILFDSNSYLRIARPNCRMCYEPKHDHGRQDIMHCSGLWLATAVPGS</sequence>
<evidence type="ECO:0000313" key="1">
    <source>
        <dbReference type="EMBL" id="MBS3652411.1"/>
    </source>
</evidence>
<dbReference type="RefSeq" id="WP_188257965.1">
    <property type="nucleotide sequence ID" value="NZ_JABVCF010000025.1"/>
</dbReference>
<gene>
    <name evidence="1" type="ORF">KEU06_27865</name>
</gene>
<protein>
    <submittedName>
        <fullName evidence="1">Uncharacterized protein</fullName>
    </submittedName>
</protein>
<dbReference type="EMBL" id="JAGWCR010000025">
    <property type="protein sequence ID" value="MBS3652411.1"/>
    <property type="molecule type" value="Genomic_DNA"/>
</dbReference>
<evidence type="ECO:0000313" key="2">
    <source>
        <dbReference type="Proteomes" id="UP000680348"/>
    </source>
</evidence>
<keyword evidence="2" id="KW-1185">Reference proteome</keyword>
<organism evidence="1 2">
    <name type="scientific">Pseudaminobacter soli</name>
    <name type="common">ex Zhang et al. 2022</name>
    <dbReference type="NCBI Taxonomy" id="2831468"/>
    <lineage>
        <taxon>Bacteria</taxon>
        <taxon>Pseudomonadati</taxon>
        <taxon>Pseudomonadota</taxon>
        <taxon>Alphaproteobacteria</taxon>
        <taxon>Hyphomicrobiales</taxon>
        <taxon>Phyllobacteriaceae</taxon>
        <taxon>Pseudaminobacter</taxon>
    </lineage>
</organism>
<proteinExistence type="predicted"/>
<accession>A0A942E2Q9</accession>
<comment type="caution">
    <text evidence="1">The sequence shown here is derived from an EMBL/GenBank/DDBJ whole genome shotgun (WGS) entry which is preliminary data.</text>
</comment>
<name>A0A942E2Q9_9HYPH</name>
<dbReference type="AlphaFoldDB" id="A0A942E2Q9"/>
<dbReference type="Proteomes" id="UP000680348">
    <property type="component" value="Unassembled WGS sequence"/>
</dbReference>
<reference evidence="1" key="1">
    <citation type="submission" date="2021-04" db="EMBL/GenBank/DDBJ databases">
        <title>Pseudaminobacter soli sp. nov., isolated from paddy soil contaminated by heavy metals.</title>
        <authorList>
            <person name="Zhang K."/>
        </authorList>
    </citation>
    <scope>NUCLEOTIDE SEQUENCE</scope>
    <source>
        <strain evidence="1">19-2017</strain>
    </source>
</reference>